<comment type="caution">
    <text evidence="1">The sequence shown here is derived from an EMBL/GenBank/DDBJ whole genome shotgun (WGS) entry which is preliminary data.</text>
</comment>
<dbReference type="Gene3D" id="3.40.190.10">
    <property type="entry name" value="Periplasmic binding protein-like II"/>
    <property type="match status" value="2"/>
</dbReference>
<dbReference type="Proteomes" id="UP001595755">
    <property type="component" value="Unassembled WGS sequence"/>
</dbReference>
<dbReference type="EMBL" id="JBHSED010000065">
    <property type="protein sequence ID" value="MFC4306709.1"/>
    <property type="molecule type" value="Genomic_DNA"/>
</dbReference>
<dbReference type="PROSITE" id="PS51257">
    <property type="entry name" value="PROKAR_LIPOPROTEIN"/>
    <property type="match status" value="1"/>
</dbReference>
<dbReference type="PANTHER" id="PTHR43649">
    <property type="entry name" value="ARABINOSE-BINDING PROTEIN-RELATED"/>
    <property type="match status" value="1"/>
</dbReference>
<dbReference type="RefSeq" id="WP_204602239.1">
    <property type="nucleotide sequence ID" value="NZ_JBHSED010000065.1"/>
</dbReference>
<organism evidence="1 2">
    <name type="scientific">Cohnella boryungensis</name>
    <dbReference type="NCBI Taxonomy" id="768479"/>
    <lineage>
        <taxon>Bacteria</taxon>
        <taxon>Bacillati</taxon>
        <taxon>Bacillota</taxon>
        <taxon>Bacilli</taxon>
        <taxon>Bacillales</taxon>
        <taxon>Paenibacillaceae</taxon>
        <taxon>Cohnella</taxon>
    </lineage>
</organism>
<accession>A0ABV8SGK0</accession>
<sequence length="439" mass="47991">MALWKRLSFISAVAVLCLSLAACGVGISSPIPSIDGQSLPRKGEGPDGENIKLRIMWWGAQTRHKVTMKALEAYAKEHPNVTFEADYSGMDGYLDRLTTQAAAKNAPDIIQIDPGWVADWAYRNQLADLTGAVDLTNIDDKLTNLGHLNDKLYAVPLGSVAHGMIYDKAAMEKSAIPLPINGWTWEDFFKLARESTPKLGAGQYFTKDYAGDVFAYSAYQYARGKGALITDAGQFNIDNQVFLEWAYQWQDLRASGAVPPADVNAADKEFDPSADLMIKGTILIRLSYSSSYGAWDSIKPGAYALVTMPRAEEAGGWLKPSLFFGISAASKHVEEAKAFIDWFVNSEDAGKILGTSRGVPVNSAVADAIDSTFSEADQTGMVLYNATLRDGQQWTPGASGWTNWIDKDWSMVRDELSFGKKSPEQAFDALQNAAKEYEG</sequence>
<reference evidence="2" key="1">
    <citation type="journal article" date="2019" name="Int. J. Syst. Evol. Microbiol.">
        <title>The Global Catalogue of Microorganisms (GCM) 10K type strain sequencing project: providing services to taxonomists for standard genome sequencing and annotation.</title>
        <authorList>
            <consortium name="The Broad Institute Genomics Platform"/>
            <consortium name="The Broad Institute Genome Sequencing Center for Infectious Disease"/>
            <person name="Wu L."/>
            <person name="Ma J."/>
        </authorList>
    </citation>
    <scope>NUCLEOTIDE SEQUENCE [LARGE SCALE GENOMIC DNA]</scope>
    <source>
        <strain evidence="2">CGMCC 4.1641</strain>
    </source>
</reference>
<dbReference type="InterPro" id="IPR050490">
    <property type="entry name" value="Bact_solute-bd_prot1"/>
</dbReference>
<evidence type="ECO:0000313" key="1">
    <source>
        <dbReference type="EMBL" id="MFC4306709.1"/>
    </source>
</evidence>
<proteinExistence type="predicted"/>
<dbReference type="SUPFAM" id="SSF53850">
    <property type="entry name" value="Periplasmic binding protein-like II"/>
    <property type="match status" value="1"/>
</dbReference>
<dbReference type="PANTHER" id="PTHR43649:SF11">
    <property type="entry name" value="ABC TRANSPORTER SUBSTRATE-BINDING PROTEIN YESO-RELATED"/>
    <property type="match status" value="1"/>
</dbReference>
<gene>
    <name evidence="1" type="ORF">ACFO1S_25135</name>
</gene>
<evidence type="ECO:0000313" key="2">
    <source>
        <dbReference type="Proteomes" id="UP001595755"/>
    </source>
</evidence>
<dbReference type="InterPro" id="IPR006059">
    <property type="entry name" value="SBP"/>
</dbReference>
<keyword evidence="2" id="KW-1185">Reference proteome</keyword>
<dbReference type="Pfam" id="PF01547">
    <property type="entry name" value="SBP_bac_1"/>
    <property type="match status" value="1"/>
</dbReference>
<protein>
    <submittedName>
        <fullName evidence="1">ABC transporter substrate-binding protein</fullName>
    </submittedName>
</protein>
<name>A0ABV8SGK0_9BACL</name>